<feature type="non-terminal residue" evidence="1">
    <location>
        <position position="1"/>
    </location>
</feature>
<evidence type="ECO:0000313" key="1">
    <source>
        <dbReference type="EMBL" id="CRZ04844.1"/>
    </source>
</evidence>
<reference evidence="1" key="1">
    <citation type="submission" date="2015-04" db="EMBL/GenBank/DDBJ databases">
        <title>The genome sequence of the plant pathogenic Rhizarian Plasmodiophora brassicae reveals insights in its biotrophic life cycle and the origin of chitin synthesis.</title>
        <authorList>
            <person name="Schwelm A."/>
            <person name="Fogelqvist J."/>
            <person name="Knaust A."/>
            <person name="Julke S."/>
            <person name="Lilja T."/>
            <person name="Dhandapani V."/>
            <person name="Bonilla-Rosso G."/>
            <person name="Karlsson M."/>
            <person name="Shevchenko A."/>
            <person name="Choi S.R."/>
            <person name="Kim H.G."/>
            <person name="Park J.Y."/>
            <person name="Lim Y.P."/>
            <person name="Ludwig-Muller J."/>
            <person name="Dixelius C."/>
        </authorList>
    </citation>
    <scope>NUCLEOTIDE SEQUENCE</scope>
    <source>
        <tissue evidence="1">Potato root galls</tissue>
    </source>
</reference>
<sequence>FPLLFQLSTTFAYISVDTPFFKAHPSGSGHRLSVVSVGSSNLLIISTSFKHVFTHVLNATKCPLLYGELIVSSFHTVMGIFSIYLTSLPHFCLPLLLGDANG</sequence>
<proteinExistence type="predicted"/>
<name>A0A0H5R8Y9_9EUKA</name>
<dbReference type="AlphaFoldDB" id="A0A0H5R8Y9"/>
<organism evidence="1">
    <name type="scientific">Spongospora subterranea</name>
    <dbReference type="NCBI Taxonomy" id="70186"/>
    <lineage>
        <taxon>Eukaryota</taxon>
        <taxon>Sar</taxon>
        <taxon>Rhizaria</taxon>
        <taxon>Endomyxa</taxon>
        <taxon>Phytomyxea</taxon>
        <taxon>Plasmodiophorida</taxon>
        <taxon>Plasmodiophoridae</taxon>
        <taxon>Spongospora</taxon>
    </lineage>
</organism>
<protein>
    <submittedName>
        <fullName evidence="1">Uncharacterized protein</fullName>
    </submittedName>
</protein>
<dbReference type="EMBL" id="HACM01004402">
    <property type="protein sequence ID" value="CRZ04844.1"/>
    <property type="molecule type" value="Transcribed_RNA"/>
</dbReference>
<accession>A0A0H5R8Y9</accession>